<proteinExistence type="predicted"/>
<reference evidence="2" key="1">
    <citation type="submission" date="2023-07" db="EMBL/GenBank/DDBJ databases">
        <title>draft genome sequence of fig (Ficus carica).</title>
        <authorList>
            <person name="Takahashi T."/>
            <person name="Nishimura K."/>
        </authorList>
    </citation>
    <scope>NUCLEOTIDE SEQUENCE</scope>
</reference>
<accession>A0AA88ITA0</accession>
<dbReference type="Pfam" id="PF20985">
    <property type="entry name" value="Legum_prodom"/>
    <property type="match status" value="1"/>
</dbReference>
<dbReference type="EMBL" id="BTGU01000069">
    <property type="protein sequence ID" value="GMN57258.1"/>
    <property type="molecule type" value="Genomic_DNA"/>
</dbReference>
<dbReference type="InterPro" id="IPR048501">
    <property type="entry name" value="Legum_prodom"/>
</dbReference>
<comment type="caution">
    <text evidence="2">The sequence shown here is derived from an EMBL/GenBank/DDBJ whole genome shotgun (WGS) entry which is preliminary data.</text>
</comment>
<dbReference type="Gene3D" id="1.10.132.130">
    <property type="match status" value="1"/>
</dbReference>
<protein>
    <recommendedName>
        <fullName evidence="1">Legumain prodomain domain-containing protein</fullName>
    </recommendedName>
</protein>
<feature type="domain" description="Legumain prodomain" evidence="1">
    <location>
        <begin position="17"/>
        <end position="104"/>
    </location>
</feature>
<dbReference type="AlphaFoldDB" id="A0AA88ITA0"/>
<keyword evidence="3" id="KW-1185">Reference proteome</keyword>
<dbReference type="InterPro" id="IPR046427">
    <property type="entry name" value="Legumain_prodom_sf"/>
</dbReference>
<dbReference type="Proteomes" id="UP001187192">
    <property type="component" value="Unassembled WGS sequence"/>
</dbReference>
<organism evidence="2 3">
    <name type="scientific">Ficus carica</name>
    <name type="common">Common fig</name>
    <dbReference type="NCBI Taxonomy" id="3494"/>
    <lineage>
        <taxon>Eukaryota</taxon>
        <taxon>Viridiplantae</taxon>
        <taxon>Streptophyta</taxon>
        <taxon>Embryophyta</taxon>
        <taxon>Tracheophyta</taxon>
        <taxon>Spermatophyta</taxon>
        <taxon>Magnoliopsida</taxon>
        <taxon>eudicotyledons</taxon>
        <taxon>Gunneridae</taxon>
        <taxon>Pentapetalae</taxon>
        <taxon>rosids</taxon>
        <taxon>fabids</taxon>
        <taxon>Rosales</taxon>
        <taxon>Moraceae</taxon>
        <taxon>Ficeae</taxon>
        <taxon>Ficus</taxon>
    </lineage>
</organism>
<evidence type="ECO:0000313" key="2">
    <source>
        <dbReference type="EMBL" id="GMN57258.1"/>
    </source>
</evidence>
<name>A0AA88ITA0_FICCA</name>
<gene>
    <name evidence="2" type="ORF">TIFTF001_026367</name>
</gene>
<sequence>MRFPVGSPEYNATKKEYDEIFTLMKNEEENIEAVSKLVFGIKERPIAKVPYADDLYYYKTLSEVYARYCRRLSKFGSKLEKHILDMYEIGITADELAAACIKVCSK</sequence>
<evidence type="ECO:0000313" key="3">
    <source>
        <dbReference type="Proteomes" id="UP001187192"/>
    </source>
</evidence>
<evidence type="ECO:0000259" key="1">
    <source>
        <dbReference type="Pfam" id="PF20985"/>
    </source>
</evidence>